<reference evidence="1" key="1">
    <citation type="submission" date="2014-11" db="EMBL/GenBank/DDBJ databases">
        <authorList>
            <person name="Amaro Gonzalez C."/>
        </authorList>
    </citation>
    <scope>NUCLEOTIDE SEQUENCE</scope>
</reference>
<sequence>MSQVYSKNETMPLPYF</sequence>
<reference evidence="1" key="2">
    <citation type="journal article" date="2015" name="Fish Shellfish Immunol.">
        <title>Early steps in the European eel (Anguilla anguilla)-Vibrio vulnificus interaction in the gills: Role of the RtxA13 toxin.</title>
        <authorList>
            <person name="Callol A."/>
            <person name="Pajuelo D."/>
            <person name="Ebbesson L."/>
            <person name="Teles M."/>
            <person name="MacKenzie S."/>
            <person name="Amaro C."/>
        </authorList>
    </citation>
    <scope>NUCLEOTIDE SEQUENCE</scope>
</reference>
<name>A0A0E9UZ59_ANGAN</name>
<protein>
    <submittedName>
        <fullName evidence="1">Uncharacterized protein</fullName>
    </submittedName>
</protein>
<organism evidence="1">
    <name type="scientific">Anguilla anguilla</name>
    <name type="common">European freshwater eel</name>
    <name type="synonym">Muraena anguilla</name>
    <dbReference type="NCBI Taxonomy" id="7936"/>
    <lineage>
        <taxon>Eukaryota</taxon>
        <taxon>Metazoa</taxon>
        <taxon>Chordata</taxon>
        <taxon>Craniata</taxon>
        <taxon>Vertebrata</taxon>
        <taxon>Euteleostomi</taxon>
        <taxon>Actinopterygii</taxon>
        <taxon>Neopterygii</taxon>
        <taxon>Teleostei</taxon>
        <taxon>Anguilliformes</taxon>
        <taxon>Anguillidae</taxon>
        <taxon>Anguilla</taxon>
    </lineage>
</organism>
<accession>A0A0E9UZ59</accession>
<dbReference type="EMBL" id="GBXM01038102">
    <property type="protein sequence ID" value="JAH70475.1"/>
    <property type="molecule type" value="Transcribed_RNA"/>
</dbReference>
<evidence type="ECO:0000313" key="1">
    <source>
        <dbReference type="EMBL" id="JAH70475.1"/>
    </source>
</evidence>
<dbReference type="AlphaFoldDB" id="A0A0E9UZ59"/>
<proteinExistence type="predicted"/>